<comment type="similarity">
    <text evidence="1">Belongs to the methyltransferase superfamily. LCMT family.</text>
</comment>
<evidence type="ECO:0000313" key="4">
    <source>
        <dbReference type="Proteomes" id="UP001233172"/>
    </source>
</evidence>
<dbReference type="Proteomes" id="UP001233172">
    <property type="component" value="Unassembled WGS sequence"/>
</dbReference>
<dbReference type="GO" id="GO:0030488">
    <property type="term" value="P:tRNA methylation"/>
    <property type="evidence" value="ECO:0007669"/>
    <property type="project" value="TreeGrafter"/>
</dbReference>
<evidence type="ECO:0000256" key="1">
    <source>
        <dbReference type="ARBA" id="ARBA00010703"/>
    </source>
</evidence>
<keyword evidence="4" id="KW-1185">Reference proteome</keyword>
<reference evidence="3" key="1">
    <citation type="journal article" date="2023" name="PLoS Negl. Trop. Dis.">
        <title>A genome sequence for Biomphalaria pfeifferi, the major vector snail for the human-infecting parasite Schistosoma mansoni.</title>
        <authorList>
            <person name="Bu L."/>
            <person name="Lu L."/>
            <person name="Laidemitt M.R."/>
            <person name="Zhang S.M."/>
            <person name="Mutuku M."/>
            <person name="Mkoji G."/>
            <person name="Steinauer M."/>
            <person name="Loker E.S."/>
        </authorList>
    </citation>
    <scope>NUCLEOTIDE SEQUENCE</scope>
    <source>
        <strain evidence="3">KasaAsao</strain>
    </source>
</reference>
<dbReference type="Gene3D" id="2.120.10.80">
    <property type="entry name" value="Kelch-type beta propeller"/>
    <property type="match status" value="1"/>
</dbReference>
<dbReference type="GO" id="GO:0008175">
    <property type="term" value="F:tRNA methyltransferase activity"/>
    <property type="evidence" value="ECO:0007669"/>
    <property type="project" value="TreeGrafter"/>
</dbReference>
<protein>
    <submittedName>
        <fullName evidence="3">tRNA wybutosine-synthesizing protein 4</fullName>
    </submittedName>
</protein>
<sequence length="178" mass="19590">MHEVLCSGDVPGPRHSHCVTFWNGNVLLTGGLDIHHEPVLDVFRLDIGSRVWCRISISGTYYPRLVSSYSFIASIEGRGYSHTAHLLGDFLILVGGVNTYHPPPGVAFVNLKTSQSMEFALPSPDKTSLMMLHRHTSILLDDQQLVVLGGGGNCFSFGTHLNRTPVLLNISQCMKFLN</sequence>
<organism evidence="3 4">
    <name type="scientific">Biomphalaria pfeifferi</name>
    <name type="common">Bloodfluke planorb</name>
    <name type="synonym">Freshwater snail</name>
    <dbReference type="NCBI Taxonomy" id="112525"/>
    <lineage>
        <taxon>Eukaryota</taxon>
        <taxon>Metazoa</taxon>
        <taxon>Spiralia</taxon>
        <taxon>Lophotrochozoa</taxon>
        <taxon>Mollusca</taxon>
        <taxon>Gastropoda</taxon>
        <taxon>Heterobranchia</taxon>
        <taxon>Euthyneura</taxon>
        <taxon>Panpulmonata</taxon>
        <taxon>Hygrophila</taxon>
        <taxon>Lymnaeoidea</taxon>
        <taxon>Planorbidae</taxon>
        <taxon>Biomphalaria</taxon>
    </lineage>
</organism>
<dbReference type="AlphaFoldDB" id="A0AAD8BNT9"/>
<name>A0AAD8BNT9_BIOPF</name>
<evidence type="ECO:0000256" key="2">
    <source>
        <dbReference type="ARBA" id="ARBA00022691"/>
    </source>
</evidence>
<dbReference type="PANTHER" id="PTHR46529">
    <property type="entry name" value="TRNA WYBUTOSINE-SYNTHESIZING PROTEIN 4"/>
    <property type="match status" value="1"/>
</dbReference>
<dbReference type="InterPro" id="IPR015915">
    <property type="entry name" value="Kelch-typ_b-propeller"/>
</dbReference>
<dbReference type="GO" id="GO:0031591">
    <property type="term" value="P:wybutosine biosynthetic process"/>
    <property type="evidence" value="ECO:0007669"/>
    <property type="project" value="TreeGrafter"/>
</dbReference>
<dbReference type="PANTHER" id="PTHR46529:SF1">
    <property type="entry name" value="TRNA WYBUTOSINE-SYNTHESIZING PROTEIN 4"/>
    <property type="match status" value="1"/>
</dbReference>
<reference evidence="3" key="2">
    <citation type="submission" date="2023-04" db="EMBL/GenBank/DDBJ databases">
        <authorList>
            <person name="Bu L."/>
            <person name="Lu L."/>
            <person name="Laidemitt M.R."/>
            <person name="Zhang S.M."/>
            <person name="Mutuku M."/>
            <person name="Mkoji G."/>
            <person name="Steinauer M."/>
            <person name="Loker E.S."/>
        </authorList>
    </citation>
    <scope>NUCLEOTIDE SEQUENCE</scope>
    <source>
        <strain evidence="3">KasaAsao</strain>
        <tissue evidence="3">Whole Snail</tissue>
    </source>
</reference>
<dbReference type="SUPFAM" id="SSF117281">
    <property type="entry name" value="Kelch motif"/>
    <property type="match status" value="1"/>
</dbReference>
<dbReference type="EMBL" id="JASAOG010000051">
    <property type="protein sequence ID" value="KAK0057955.1"/>
    <property type="molecule type" value="Genomic_DNA"/>
</dbReference>
<gene>
    <name evidence="3" type="ORF">Bpfe_012608</name>
</gene>
<evidence type="ECO:0000313" key="3">
    <source>
        <dbReference type="EMBL" id="KAK0057955.1"/>
    </source>
</evidence>
<keyword evidence="2" id="KW-0949">S-adenosyl-L-methionine</keyword>
<proteinExistence type="inferred from homology"/>
<accession>A0AAD8BNT9</accession>
<comment type="caution">
    <text evidence="3">The sequence shown here is derived from an EMBL/GenBank/DDBJ whole genome shotgun (WGS) entry which is preliminary data.</text>
</comment>